<evidence type="ECO:0000313" key="2">
    <source>
        <dbReference type="EMBL" id="GJT56057.1"/>
    </source>
</evidence>
<evidence type="ECO:0000256" key="1">
    <source>
        <dbReference type="SAM" id="MobiDB-lite"/>
    </source>
</evidence>
<sequence length="226" mass="24996">MAKNQHPIYIGTNNNNISYADADANRSFNDLLSHLSGVLKSSVMMIEAIPTSVTKAERSLSNLSSEDVATKNECKDGPFSNALISEMEADMHGIHIIKNVELEERKELGAGTYGTVYHEDGESRSEERCNKGQRMVVQSSVGKIIVQRPCCERAETDSEPDSQAVQQLPQPSLHRRRGIEPLFSSAIRDHALNQIEDSCLDANSNVLANSAKDLGDWLIHRYTLAK</sequence>
<comment type="caution">
    <text evidence="2">The sequence shown here is derived from an EMBL/GenBank/DDBJ whole genome shotgun (WGS) entry which is preliminary data.</text>
</comment>
<feature type="region of interest" description="Disordered" evidence="1">
    <location>
        <begin position="153"/>
        <end position="175"/>
    </location>
</feature>
<reference evidence="2" key="2">
    <citation type="submission" date="2022-01" db="EMBL/GenBank/DDBJ databases">
        <authorList>
            <person name="Yamashiro T."/>
            <person name="Shiraishi A."/>
            <person name="Satake H."/>
            <person name="Nakayama K."/>
        </authorList>
    </citation>
    <scope>NUCLEOTIDE SEQUENCE</scope>
</reference>
<dbReference type="EMBL" id="BQNB010016810">
    <property type="protein sequence ID" value="GJT56057.1"/>
    <property type="molecule type" value="Genomic_DNA"/>
</dbReference>
<keyword evidence="3" id="KW-1185">Reference proteome</keyword>
<accession>A0ABQ5EYQ7</accession>
<reference evidence="2" key="1">
    <citation type="journal article" date="2022" name="Int. J. Mol. Sci.">
        <title>Draft Genome of Tanacetum Coccineum: Genomic Comparison of Closely Related Tanacetum-Family Plants.</title>
        <authorList>
            <person name="Yamashiro T."/>
            <person name="Shiraishi A."/>
            <person name="Nakayama K."/>
            <person name="Satake H."/>
        </authorList>
    </citation>
    <scope>NUCLEOTIDE SEQUENCE</scope>
</reference>
<feature type="compositionally biased region" description="Polar residues" evidence="1">
    <location>
        <begin position="161"/>
        <end position="170"/>
    </location>
</feature>
<name>A0ABQ5EYQ7_9ASTR</name>
<proteinExistence type="predicted"/>
<dbReference type="Proteomes" id="UP001151760">
    <property type="component" value="Unassembled WGS sequence"/>
</dbReference>
<protein>
    <submittedName>
        <fullName evidence="2">Uncharacterized protein</fullName>
    </submittedName>
</protein>
<evidence type="ECO:0000313" key="3">
    <source>
        <dbReference type="Proteomes" id="UP001151760"/>
    </source>
</evidence>
<organism evidence="2 3">
    <name type="scientific">Tanacetum coccineum</name>
    <dbReference type="NCBI Taxonomy" id="301880"/>
    <lineage>
        <taxon>Eukaryota</taxon>
        <taxon>Viridiplantae</taxon>
        <taxon>Streptophyta</taxon>
        <taxon>Embryophyta</taxon>
        <taxon>Tracheophyta</taxon>
        <taxon>Spermatophyta</taxon>
        <taxon>Magnoliopsida</taxon>
        <taxon>eudicotyledons</taxon>
        <taxon>Gunneridae</taxon>
        <taxon>Pentapetalae</taxon>
        <taxon>asterids</taxon>
        <taxon>campanulids</taxon>
        <taxon>Asterales</taxon>
        <taxon>Asteraceae</taxon>
        <taxon>Asteroideae</taxon>
        <taxon>Anthemideae</taxon>
        <taxon>Anthemidinae</taxon>
        <taxon>Tanacetum</taxon>
    </lineage>
</organism>
<gene>
    <name evidence="2" type="ORF">Tco_0991111</name>
</gene>